<evidence type="ECO:0000256" key="1">
    <source>
        <dbReference type="ARBA" id="ARBA00023054"/>
    </source>
</evidence>
<dbReference type="PANTHER" id="PTHR18870">
    <property type="entry name" value="PROTEIN TAG-278-RELATED"/>
    <property type="match status" value="1"/>
</dbReference>
<feature type="coiled-coil region" evidence="2">
    <location>
        <begin position="406"/>
        <end position="497"/>
    </location>
</feature>
<reference evidence="3" key="1">
    <citation type="submission" date="2020-10" db="EMBL/GenBank/DDBJ databases">
        <authorList>
            <person name="Gilroy R."/>
        </authorList>
    </citation>
    <scope>NUCLEOTIDE SEQUENCE</scope>
    <source>
        <strain evidence="3">B1-8020</strain>
    </source>
</reference>
<feature type="coiled-coil region" evidence="2">
    <location>
        <begin position="19"/>
        <end position="87"/>
    </location>
</feature>
<sequence>MWFQKDYTPDINKVREDMVTALEEQNQALTEAINSLREEARQLAAAAEQTAKDYADAAAEAAEQAAIAEAENLAEAARQAAIEAAQKAADNALALAKEYADMVAAQKASEVKAEIIAEIQDDLKRTLEDAKAYTDAELKELEDALNLKINELASRIEGVAADFQKQLEDYADQFNGQLDQLEQDLLDQLGDLSDSLREELGNLEENFNGQLGNLEDDLNGQIGGLEDQIGGLRDSLYNQLNEIHSQVYEIMSNLNSLSSIVEAQGEQINGLIALTTQLEARIETLEAYKLTVDDFMKETEQTFNELNERLGGLDDRLDSMEEAHGQDIDALKSAIENTRSEMSEYVEDLQLQINAINTLVLNLQELYGEVSAEIAKLYGEIALLGNRVDGVENSLAAYQEAIDNYLEILRAELEAAIAAGDNATAQAVKEELINKLNESLEIVENRLREYFTTELSELENLFGMELAKVRSELSANYNELNSKIDELRKEMFVIEKAIYAYVNESINTLTEDIRDQFAAVNAKLGKRLTSITLIPETYVNGVPSVMIPVLTYNPYVEDEATPEVFTKDNKVTYYSSIDTIAVRYHLSPDHIDINGIVKNDINYVFEAAEMVKSYVASEDLDWFTIDYDEIVINDRNELVIPLLRNAIEMTEGETVDFRTTSDREIITGALKVPIAEALLTDEEKQNNGASVTSEYTAFYDDPRNIHITPLKDLNQDINGYSCENGHKRFSTTFNAVKSVSVLPSVEVRYDEGIDLLSLVTSCAYAINDQARCKEISKETLKDHGFEFRFSIPAEYYKGTEKTNEQDFVQFVSGSTTSVEAKLPGGVTDNRASVGRTPVIRVELVNVDDNAIVDVQWFKIVWVDEEIEDVELGNIKTFDYLLSCNDFRGELTWQEFNDKVISKIGAAGMSHEEFGQKYVRNGKLNTTVVLDAEAENFNDVTGTIDIDYPVSEVELTTAILGWSLTVAEIGDVIDEILENGKVSKTIDVTIHPNGVGAPEVTFSLTMNVLPGDLPAINGYNDSKWSDANHTLAPVYPVAYAAKDGDDVTTEECYYYYSLMDLFRADGKGNIIKNLYISEAQAEAYGSETAFDCRAWDMQFSATQENTPDENYVAEFVNFDQDYAGFNDEKGYSFIYNYSAGWEIDIAGLAPVGYPDAIANWYRGTEDSYLQNFYISVPSMMGSPYDPEVIAIVSDPEDAEKVTVTIDVWAQINLYNIMKVTSFDVWFVAPLTFSEPNVTKSITDAFGTEQSITLDEYLGQVKDFDGARVDKDEDMCEYYGLEYAWGAEETIRVNMKLEGDNLTVDTSLDPANPEDYEQMLTLEEARLADFVTLEDDGAGNTVLKYRRTAGTANVQTVTMYIPVTYTHIWGSELMYAAIELKPSGSIVD</sequence>
<protein>
    <submittedName>
        <fullName evidence="3">Uncharacterized protein</fullName>
    </submittedName>
</protein>
<evidence type="ECO:0000313" key="3">
    <source>
        <dbReference type="EMBL" id="MBO8473599.1"/>
    </source>
</evidence>
<dbReference type="EMBL" id="JADIMA010000082">
    <property type="protein sequence ID" value="MBO8473599.1"/>
    <property type="molecule type" value="Genomic_DNA"/>
</dbReference>
<reference evidence="3" key="2">
    <citation type="journal article" date="2021" name="PeerJ">
        <title>Extensive microbial diversity within the chicken gut microbiome revealed by metagenomics and culture.</title>
        <authorList>
            <person name="Gilroy R."/>
            <person name="Ravi A."/>
            <person name="Getino M."/>
            <person name="Pursley I."/>
            <person name="Horton D.L."/>
            <person name="Alikhan N.F."/>
            <person name="Baker D."/>
            <person name="Gharbi K."/>
            <person name="Hall N."/>
            <person name="Watson M."/>
            <person name="Adriaenssens E.M."/>
            <person name="Foster-Nyarko E."/>
            <person name="Jarju S."/>
            <person name="Secka A."/>
            <person name="Antonio M."/>
            <person name="Oren A."/>
            <person name="Chaudhuri R.R."/>
            <person name="La Ragione R."/>
            <person name="Hildebrand F."/>
            <person name="Pallen M.J."/>
        </authorList>
    </citation>
    <scope>NUCLEOTIDE SEQUENCE</scope>
    <source>
        <strain evidence="3">B1-8020</strain>
    </source>
</reference>
<accession>A0A9D9NH60</accession>
<dbReference type="SUPFAM" id="SSF58113">
    <property type="entry name" value="Apolipoprotein A-I"/>
    <property type="match status" value="1"/>
</dbReference>
<organism evidence="3 4">
    <name type="scientific">Candidatus Merdivivens pullicola</name>
    <dbReference type="NCBI Taxonomy" id="2840872"/>
    <lineage>
        <taxon>Bacteria</taxon>
        <taxon>Pseudomonadati</taxon>
        <taxon>Bacteroidota</taxon>
        <taxon>Bacteroidia</taxon>
        <taxon>Bacteroidales</taxon>
        <taxon>Muribaculaceae</taxon>
        <taxon>Muribaculaceae incertae sedis</taxon>
        <taxon>Candidatus Merdivivens</taxon>
    </lineage>
</organism>
<dbReference type="PANTHER" id="PTHR18870:SF9">
    <property type="entry name" value="PROTEIN TAG-278-RELATED"/>
    <property type="match status" value="1"/>
</dbReference>
<name>A0A9D9NH60_9BACT</name>
<dbReference type="Gene3D" id="1.20.120.20">
    <property type="entry name" value="Apolipoprotein"/>
    <property type="match status" value="1"/>
</dbReference>
<comment type="caution">
    <text evidence="3">The sequence shown here is derived from an EMBL/GenBank/DDBJ whole genome shotgun (WGS) entry which is preliminary data.</text>
</comment>
<proteinExistence type="predicted"/>
<evidence type="ECO:0000313" key="4">
    <source>
        <dbReference type="Proteomes" id="UP000823604"/>
    </source>
</evidence>
<keyword evidence="1 2" id="KW-0175">Coiled coil</keyword>
<dbReference type="Gene3D" id="1.10.287.1490">
    <property type="match status" value="1"/>
</dbReference>
<feature type="coiled-coil region" evidence="2">
    <location>
        <begin position="116"/>
        <end position="206"/>
    </location>
</feature>
<feature type="coiled-coil region" evidence="2">
    <location>
        <begin position="296"/>
        <end position="366"/>
    </location>
</feature>
<evidence type="ECO:0000256" key="2">
    <source>
        <dbReference type="SAM" id="Coils"/>
    </source>
</evidence>
<gene>
    <name evidence="3" type="ORF">IAB81_08260</name>
</gene>
<dbReference type="Proteomes" id="UP000823604">
    <property type="component" value="Unassembled WGS sequence"/>
</dbReference>